<evidence type="ECO:0000259" key="5">
    <source>
        <dbReference type="Pfam" id="PF15309"/>
    </source>
</evidence>
<dbReference type="GO" id="GO:0005814">
    <property type="term" value="C:centriole"/>
    <property type="evidence" value="ECO:0007669"/>
    <property type="project" value="TreeGrafter"/>
</dbReference>
<sequence>QEPLVSRGPTLMSPGIISQGIRGSESKGNQPSLPTPPVMPQPRVWHTEPPLPQRGSVRVTRALLVLPSRLETRASLEDPVAPSLVAAEERRPQQQKGFASITVTARRVAVGSEHPTRGPGAGQEPGILSPTSSRVPAALRHGAPPGHEHQPASPGRVPEPCPKSGEGPQRQLFDPGIKRNSVDPQGSDGTEKVPPSFLSCVHLQVSPWCPKTICYLDKSLNVCIDQPPLKCQKMYRSTLSFNIKCSLSRLTADGVDGIANGEPMEETAPTKLLGANKTPLGSDLGADFTANKVINEVQTKEGCLGSKYPLQSVLISELPAFVEIPRGRDNGAATKKEDDEHSGSSCAVFSLRLLNSSGEPGTQMLLGGKKRSCLLPDAASREAIPAAGSSKRRDTSKDTSKPKEVQARGILKPNLALHHCTCNIKVSSWALSEEDVHRQKQLLKSGYESCGSSDKIKELEAEEEWEQDRRVAPPWQGVTWEKHKVLTWPGSSSHLEGPPAAPRTLREALEIHNPQFISRSQERLKRLEHMVQLRKAQQSEAPPGNPRALVPKLSSTSTSSRRRHYTIPDPLSGEL</sequence>
<evidence type="ECO:0000256" key="1">
    <source>
        <dbReference type="ARBA" id="ARBA00004300"/>
    </source>
</evidence>
<dbReference type="EMBL" id="VXAU01002522">
    <property type="protein sequence ID" value="NXK90961.1"/>
    <property type="molecule type" value="Genomic_DNA"/>
</dbReference>
<dbReference type="InterPro" id="IPR029299">
    <property type="entry name" value="ALMS_motif"/>
</dbReference>
<dbReference type="Proteomes" id="UP000520463">
    <property type="component" value="Unassembled WGS sequence"/>
</dbReference>
<feature type="region of interest" description="Disordered" evidence="4">
    <location>
        <begin position="72"/>
        <end position="192"/>
    </location>
</feature>
<evidence type="ECO:0000313" key="7">
    <source>
        <dbReference type="EMBL" id="NXK90961.1"/>
    </source>
</evidence>
<evidence type="ECO:0000256" key="3">
    <source>
        <dbReference type="ARBA" id="ARBA00023212"/>
    </source>
</evidence>
<keyword evidence="3" id="KW-0206">Cytoskeleton</keyword>
<dbReference type="Pfam" id="PF17730">
    <property type="entry name" value="Centro_C10orf90"/>
    <property type="match status" value="1"/>
</dbReference>
<feature type="compositionally biased region" description="Basic and acidic residues" evidence="4">
    <location>
        <begin position="391"/>
        <end position="406"/>
    </location>
</feature>
<evidence type="ECO:0000313" key="8">
    <source>
        <dbReference type="Proteomes" id="UP000520463"/>
    </source>
</evidence>
<proteinExistence type="predicted"/>
<dbReference type="InterPro" id="IPR041179">
    <property type="entry name" value="C10orf90_N"/>
</dbReference>
<dbReference type="GO" id="GO:0005829">
    <property type="term" value="C:cytosol"/>
    <property type="evidence" value="ECO:0007669"/>
    <property type="project" value="TreeGrafter"/>
</dbReference>
<evidence type="ECO:0000256" key="2">
    <source>
        <dbReference type="ARBA" id="ARBA00022490"/>
    </source>
</evidence>
<organism evidence="7 8">
    <name type="scientific">Formicarius rufipectus</name>
    <dbReference type="NCBI Taxonomy" id="1118560"/>
    <lineage>
        <taxon>Eukaryota</taxon>
        <taxon>Metazoa</taxon>
        <taxon>Chordata</taxon>
        <taxon>Craniata</taxon>
        <taxon>Vertebrata</taxon>
        <taxon>Euteleostomi</taxon>
        <taxon>Archelosauria</taxon>
        <taxon>Archosauria</taxon>
        <taxon>Dinosauria</taxon>
        <taxon>Saurischia</taxon>
        <taxon>Theropoda</taxon>
        <taxon>Coelurosauria</taxon>
        <taxon>Aves</taxon>
        <taxon>Neognathae</taxon>
        <taxon>Neoaves</taxon>
        <taxon>Telluraves</taxon>
        <taxon>Australaves</taxon>
        <taxon>Passeriformes</taxon>
        <taxon>Formicariidae</taxon>
        <taxon>Formicarius</taxon>
    </lineage>
</organism>
<feature type="region of interest" description="Disordered" evidence="4">
    <location>
        <begin position="532"/>
        <end position="575"/>
    </location>
</feature>
<name>A0A7L0ND11_9PASS</name>
<feature type="compositionally biased region" description="Polar residues" evidence="4">
    <location>
        <begin position="94"/>
        <end position="103"/>
    </location>
</feature>
<feature type="domain" description="ALMS motif" evidence="5">
    <location>
        <begin position="503"/>
        <end position="572"/>
    </location>
</feature>
<comment type="subcellular location">
    <subcellularLocation>
        <location evidence="1">Cytoplasm</location>
        <location evidence="1">Cytoskeleton</location>
        <location evidence="1">Microtubule organizing center</location>
        <location evidence="1">Centrosome</location>
    </subcellularLocation>
</comment>
<dbReference type="GO" id="GO:0046599">
    <property type="term" value="P:regulation of centriole replication"/>
    <property type="evidence" value="ECO:0007669"/>
    <property type="project" value="TreeGrafter"/>
</dbReference>
<protein>
    <submittedName>
        <fullName evidence="7">CJ090 protein</fullName>
    </submittedName>
</protein>
<feature type="domain" description="Centrosomal protein C10orf90 N-terminal" evidence="6">
    <location>
        <begin position="16"/>
        <end position="492"/>
    </location>
</feature>
<dbReference type="GO" id="GO:0008017">
    <property type="term" value="F:microtubule binding"/>
    <property type="evidence" value="ECO:0007669"/>
    <property type="project" value="TreeGrafter"/>
</dbReference>
<comment type="caution">
    <text evidence="7">The sequence shown here is derived from an EMBL/GenBank/DDBJ whole genome shotgun (WGS) entry which is preliminary data.</text>
</comment>
<feature type="non-terminal residue" evidence="7">
    <location>
        <position position="1"/>
    </location>
</feature>
<evidence type="ECO:0000256" key="4">
    <source>
        <dbReference type="SAM" id="MobiDB-lite"/>
    </source>
</evidence>
<keyword evidence="2" id="KW-0963">Cytoplasm</keyword>
<feature type="region of interest" description="Disordered" evidence="4">
    <location>
        <begin position="1"/>
        <end position="53"/>
    </location>
</feature>
<dbReference type="AlphaFoldDB" id="A0A7L0ND11"/>
<gene>
    <name evidence="7" type="ORF">FORRUF_R15539</name>
</gene>
<dbReference type="PANTHER" id="PTHR21553:SF24">
    <property type="entry name" value="(E2-INDEPENDENT) E3 UBIQUITIN-CONJUGATING ENZYME FATS"/>
    <property type="match status" value="1"/>
</dbReference>
<dbReference type="GO" id="GO:0005813">
    <property type="term" value="C:centrosome"/>
    <property type="evidence" value="ECO:0007669"/>
    <property type="project" value="UniProtKB-SubCell"/>
</dbReference>
<feature type="non-terminal residue" evidence="7">
    <location>
        <position position="575"/>
    </location>
</feature>
<dbReference type="OrthoDB" id="8899035at2759"/>
<keyword evidence="8" id="KW-1185">Reference proteome</keyword>
<evidence type="ECO:0000259" key="6">
    <source>
        <dbReference type="Pfam" id="PF17730"/>
    </source>
</evidence>
<reference evidence="7 8" key="1">
    <citation type="submission" date="2019-09" db="EMBL/GenBank/DDBJ databases">
        <title>Bird 10,000 Genomes (B10K) Project - Family phase.</title>
        <authorList>
            <person name="Zhang G."/>
        </authorList>
    </citation>
    <scope>NUCLEOTIDE SEQUENCE [LARGE SCALE GENOMIC DNA]</scope>
    <source>
        <strain evidence="7">B10K-DU-001-43</strain>
        <tissue evidence="7">Muscle</tissue>
    </source>
</reference>
<dbReference type="PANTHER" id="PTHR21553">
    <property type="entry name" value="ALMS1-RELATED"/>
    <property type="match status" value="1"/>
</dbReference>
<feature type="region of interest" description="Disordered" evidence="4">
    <location>
        <begin position="383"/>
        <end position="408"/>
    </location>
</feature>
<accession>A0A7L0ND11</accession>
<dbReference type="Pfam" id="PF15309">
    <property type="entry name" value="ALMS_motif"/>
    <property type="match status" value="1"/>
</dbReference>